<dbReference type="InterPro" id="IPR036095">
    <property type="entry name" value="PTS_EIIB-like_sf"/>
</dbReference>
<dbReference type="EMBL" id="HF563609">
    <property type="protein sequence ID" value="CCP27276.1"/>
    <property type="molecule type" value="Genomic_DNA"/>
</dbReference>
<feature type="domain" description="PTS EIIB type-3" evidence="8">
    <location>
        <begin position="1"/>
        <end position="104"/>
    </location>
</feature>
<evidence type="ECO:0000313" key="10">
    <source>
        <dbReference type="Proteomes" id="UP000010802"/>
    </source>
</evidence>
<dbReference type="Proteomes" id="UP000010802">
    <property type="component" value="Chromosome"/>
</dbReference>
<proteinExistence type="predicted"/>
<dbReference type="STRING" id="1209989.TepRe1_2261"/>
<dbReference type="eggNOG" id="COG1440">
    <property type="taxonomic scope" value="Bacteria"/>
</dbReference>
<keyword evidence="5" id="KW-0598">Phosphotransferase system</keyword>
<keyword evidence="1" id="KW-0813">Transport</keyword>
<dbReference type="GO" id="GO:0016301">
    <property type="term" value="F:kinase activity"/>
    <property type="evidence" value="ECO:0007669"/>
    <property type="project" value="UniProtKB-KW"/>
</dbReference>
<keyword evidence="2" id="KW-0597">Phosphoprotein</keyword>
<keyword evidence="4 9" id="KW-0808">Transferase</keyword>
<dbReference type="Gene3D" id="3.40.50.2300">
    <property type="match status" value="1"/>
</dbReference>
<dbReference type="KEGG" id="tae:TepiRe1_2428"/>
<evidence type="ECO:0000313" key="9">
    <source>
        <dbReference type="EMBL" id="CCP27276.1"/>
    </source>
</evidence>
<dbReference type="PANTHER" id="PTHR34581:SF2">
    <property type="entry name" value="PTS SYSTEM N,N'-DIACETYLCHITOBIOSE-SPECIFIC EIIB COMPONENT"/>
    <property type="match status" value="1"/>
</dbReference>
<evidence type="ECO:0000259" key="8">
    <source>
        <dbReference type="PROSITE" id="PS51100"/>
    </source>
</evidence>
<evidence type="ECO:0000256" key="5">
    <source>
        <dbReference type="ARBA" id="ARBA00022683"/>
    </source>
</evidence>
<evidence type="ECO:0000256" key="3">
    <source>
        <dbReference type="ARBA" id="ARBA00022597"/>
    </source>
</evidence>
<evidence type="ECO:0000256" key="1">
    <source>
        <dbReference type="ARBA" id="ARBA00022448"/>
    </source>
</evidence>
<dbReference type="KEGG" id="tep:TepRe1_2261"/>
<keyword evidence="6" id="KW-0418">Kinase</keyword>
<dbReference type="InterPro" id="IPR013012">
    <property type="entry name" value="PTS_EIIB_3"/>
</dbReference>
<dbReference type="InterPro" id="IPR051819">
    <property type="entry name" value="PTS_sugar-specific_EIIB"/>
</dbReference>
<keyword evidence="3" id="KW-0762">Sugar transport</keyword>
<evidence type="ECO:0000256" key="6">
    <source>
        <dbReference type="ARBA" id="ARBA00022777"/>
    </source>
</evidence>
<gene>
    <name evidence="9" type="ordered locus">TEPIRE1_2428</name>
</gene>
<accession>F4LSJ1</accession>
<evidence type="ECO:0000256" key="7">
    <source>
        <dbReference type="PROSITE-ProRule" id="PRU00423"/>
    </source>
</evidence>
<dbReference type="Pfam" id="PF02302">
    <property type="entry name" value="PTS_IIB"/>
    <property type="match status" value="1"/>
</dbReference>
<organism evidence="9 10">
    <name type="scientific">Tepidanaerobacter acetatoxydans (strain DSM 21804 / JCM 16047 / Re1)</name>
    <dbReference type="NCBI Taxonomy" id="1209989"/>
    <lineage>
        <taxon>Bacteria</taxon>
        <taxon>Bacillati</taxon>
        <taxon>Bacillota</taxon>
        <taxon>Clostridia</taxon>
        <taxon>Thermosediminibacterales</taxon>
        <taxon>Tepidanaerobacteraceae</taxon>
        <taxon>Tepidanaerobacter</taxon>
    </lineage>
</organism>
<dbReference type="PANTHER" id="PTHR34581">
    <property type="entry name" value="PTS SYSTEM N,N'-DIACETYLCHITOBIOSE-SPECIFIC EIIB COMPONENT"/>
    <property type="match status" value="1"/>
</dbReference>
<dbReference type="AlphaFoldDB" id="F4LSJ1"/>
<evidence type="ECO:0000256" key="2">
    <source>
        <dbReference type="ARBA" id="ARBA00022553"/>
    </source>
</evidence>
<dbReference type="SUPFAM" id="SSF52794">
    <property type="entry name" value="PTS system IIB component-like"/>
    <property type="match status" value="1"/>
</dbReference>
<dbReference type="GO" id="GO:0008982">
    <property type="term" value="F:protein-N(PI)-phosphohistidine-sugar phosphotransferase activity"/>
    <property type="evidence" value="ECO:0007669"/>
    <property type="project" value="InterPro"/>
</dbReference>
<sequence length="104" mass="11576">MYKIALVCQHGASTGLCVRKMIEAAEKLGIESSIAAYPDSQMDNLIEEMDCILLGPQLMFKKEQFKNEYPKYAGKIAVINTIDFGMMNGEKILKDAIALIESLK</sequence>
<feature type="modified residue" description="Phosphocysteine; by EIIA" evidence="7">
    <location>
        <position position="8"/>
    </location>
</feature>
<name>F4LSJ1_TEPAE</name>
<dbReference type="HOGENOM" id="CLU_147323_2_1_9"/>
<keyword evidence="10" id="KW-1185">Reference proteome</keyword>
<dbReference type="PROSITE" id="PS51100">
    <property type="entry name" value="PTS_EIIB_TYPE_3"/>
    <property type="match status" value="1"/>
</dbReference>
<protein>
    <submittedName>
        <fullName evidence="9">Phosphotransferase system lactose/cellobiose-specific IIB subunit</fullName>
    </submittedName>
</protein>
<dbReference type="PATRIC" id="fig|1209989.3.peg.2794"/>
<dbReference type="OrthoDB" id="9808134at2"/>
<dbReference type="InterPro" id="IPR003501">
    <property type="entry name" value="PTS_EIIB_2/3"/>
</dbReference>
<dbReference type="RefSeq" id="WP_013779300.1">
    <property type="nucleotide sequence ID" value="NC_015519.1"/>
</dbReference>
<accession>L0S2A6</accession>
<reference evidence="10" key="1">
    <citation type="journal article" date="2013" name="Genome Announc.">
        <title>First genome sequence of a syntrophic acetate-oxidizing bacterium, Tepidanaerobacter acetatoxydans strain Re1.</title>
        <authorList>
            <person name="Manzoor S."/>
            <person name="Bongcam-Rudloff E."/>
            <person name="Schnurer A."/>
            <person name="Muller B."/>
        </authorList>
    </citation>
    <scope>NUCLEOTIDE SEQUENCE [LARGE SCALE GENOMIC DNA]</scope>
    <source>
        <strain evidence="10">Re1</strain>
    </source>
</reference>
<dbReference type="GO" id="GO:0009401">
    <property type="term" value="P:phosphoenolpyruvate-dependent sugar phosphotransferase system"/>
    <property type="evidence" value="ECO:0007669"/>
    <property type="project" value="UniProtKB-KW"/>
</dbReference>
<evidence type="ECO:0000256" key="4">
    <source>
        <dbReference type="ARBA" id="ARBA00022679"/>
    </source>
</evidence>
<dbReference type="CDD" id="cd05564">
    <property type="entry name" value="PTS_IIB_chitobiose_lichenan"/>
    <property type="match status" value="1"/>
</dbReference>